<evidence type="ECO:0000313" key="1">
    <source>
        <dbReference type="EMBL" id="PUE90898.1"/>
    </source>
</evidence>
<sequence length="59" mass="6346">MIWRKPGSAWLSTSRRLGDGIFGGSGLHPLEGAWAAAVARHSAYGEELPAPIADLKRFL</sequence>
<dbReference type="AlphaFoldDB" id="A0AA44YY37"/>
<comment type="caution">
    <text evidence="1">The sequence shown here is derived from an EMBL/GenBank/DDBJ whole genome shotgun (WGS) entry which is preliminary data.</text>
</comment>
<protein>
    <submittedName>
        <fullName evidence="1">Uncharacterized protein</fullName>
    </submittedName>
</protein>
<organism evidence="1 2">
    <name type="scientific">Xanthomonas campestris pv. malvacearum</name>
    <dbReference type="NCBI Taxonomy" id="86040"/>
    <lineage>
        <taxon>Bacteria</taxon>
        <taxon>Pseudomonadati</taxon>
        <taxon>Pseudomonadota</taxon>
        <taxon>Gammaproteobacteria</taxon>
        <taxon>Lysobacterales</taxon>
        <taxon>Lysobacteraceae</taxon>
        <taxon>Xanthomonas</taxon>
    </lineage>
</organism>
<reference evidence="1 2" key="1">
    <citation type="submission" date="2018-03" db="EMBL/GenBank/DDBJ databases">
        <title>Sequencing of reference strains of Xanthomonas.</title>
        <authorList>
            <person name="Studholme D.J."/>
            <person name="Vicente J."/>
            <person name="Sarris P."/>
        </authorList>
    </citation>
    <scope>NUCLEOTIDE SEQUENCE [LARGE SCALE GENOMIC DNA]</scope>
    <source>
        <strain evidence="1 2">WHRI 5232</strain>
    </source>
</reference>
<name>A0AA44YY37_XANCM</name>
<dbReference type="EMBL" id="PYJH01000053">
    <property type="protein sequence ID" value="PUE90898.1"/>
    <property type="molecule type" value="Genomic_DNA"/>
</dbReference>
<accession>A0AA44YY37</accession>
<dbReference type="Proteomes" id="UP000251513">
    <property type="component" value="Unassembled WGS sequence"/>
</dbReference>
<gene>
    <name evidence="1" type="ORF">C7T86_19415</name>
</gene>
<proteinExistence type="predicted"/>
<evidence type="ECO:0000313" key="2">
    <source>
        <dbReference type="Proteomes" id="UP000251513"/>
    </source>
</evidence>